<keyword evidence="2" id="KW-1185">Reference proteome</keyword>
<proteinExistence type="predicted"/>
<evidence type="ECO:0000313" key="1">
    <source>
        <dbReference type="EMBL" id="PRD40644.1"/>
    </source>
</evidence>
<accession>A0A2S9IJD9</accession>
<name>A0A2S9IJD9_9HYPH</name>
<dbReference type="EMBL" id="PVBR01000036">
    <property type="protein sequence ID" value="PRD40644.1"/>
    <property type="molecule type" value="Genomic_DNA"/>
</dbReference>
<sequence>MIQSGPHCHLLFEPDAFYTHLFSLLGLGAHRLRWHICYNASTVKFIERSKKGPGWLHLNGEAVNVFGLPRSRMDSYSVCGFNGPYRFMLSGRKSGEPANAAATRLKAILPNTEFSSAANAITAGNQAIWKKAFPPQVRLLQFDDIDVADLVADHLEDTGSWLSTRFIGNGSFAHSILEAIDNLNADPWAGWIRRTTDLFWGLAEGKIFPLRLGCNVLSGGYGSRFEVRFSPADIAAALRQRKIVPSLFTTFLVTSILPGVRALGGCRQTVYYPLMRYVVANALERLEERDLLKALRADARPGVWGHRVLKPSDGYPLLEIETSRSILDLLTNYSEQSLAQACGDLASFTSDPIWAELSTCIANGAVHAQSPEWRWAQLS</sequence>
<gene>
    <name evidence="1" type="ORF">C5748_25860</name>
</gene>
<dbReference type="AlphaFoldDB" id="A0A2S9IJD9"/>
<organism evidence="1 2">
    <name type="scientific">Phyllobacterium phragmitis</name>
    <dbReference type="NCBI Taxonomy" id="2670329"/>
    <lineage>
        <taxon>Bacteria</taxon>
        <taxon>Pseudomonadati</taxon>
        <taxon>Pseudomonadota</taxon>
        <taxon>Alphaproteobacteria</taxon>
        <taxon>Hyphomicrobiales</taxon>
        <taxon>Phyllobacteriaceae</taxon>
        <taxon>Phyllobacterium</taxon>
    </lineage>
</organism>
<dbReference type="Proteomes" id="UP000239434">
    <property type="component" value="Unassembled WGS sequence"/>
</dbReference>
<evidence type="ECO:0000313" key="2">
    <source>
        <dbReference type="Proteomes" id="UP000239434"/>
    </source>
</evidence>
<reference evidence="1 2" key="1">
    <citation type="submission" date="2018-02" db="EMBL/GenBank/DDBJ databases">
        <title>The draft genome of Phyllobacterium sp. 1N-3.</title>
        <authorList>
            <person name="Liu L."/>
            <person name="Li L."/>
            <person name="Zhang X."/>
            <person name="Wang T."/>
            <person name="Liang L."/>
        </authorList>
    </citation>
    <scope>NUCLEOTIDE SEQUENCE [LARGE SCALE GENOMIC DNA]</scope>
    <source>
        <strain evidence="1 2">1N-3</strain>
    </source>
</reference>
<protein>
    <submittedName>
        <fullName evidence="1">Uncharacterized protein</fullName>
    </submittedName>
</protein>
<comment type="caution">
    <text evidence="1">The sequence shown here is derived from an EMBL/GenBank/DDBJ whole genome shotgun (WGS) entry which is preliminary data.</text>
</comment>